<keyword evidence="2" id="KW-0269">Exonuclease</keyword>
<dbReference type="STRING" id="1359163.NLO413_0907"/>
<dbReference type="SUPFAM" id="SSF53098">
    <property type="entry name" value="Ribonuclease H-like"/>
    <property type="match status" value="1"/>
</dbReference>
<dbReference type="Proteomes" id="UP000033562">
    <property type="component" value="Unassembled WGS sequence"/>
</dbReference>
<dbReference type="Gene3D" id="3.30.420.10">
    <property type="entry name" value="Ribonuclease H-like superfamily/Ribonuclease H"/>
    <property type="match status" value="1"/>
</dbReference>
<dbReference type="GO" id="GO:0008408">
    <property type="term" value="F:3'-5' exonuclease activity"/>
    <property type="evidence" value="ECO:0007669"/>
    <property type="project" value="InterPro"/>
</dbReference>
<dbReference type="GO" id="GO:0006139">
    <property type="term" value="P:nucleobase-containing compound metabolic process"/>
    <property type="evidence" value="ECO:0007669"/>
    <property type="project" value="InterPro"/>
</dbReference>
<dbReference type="Pfam" id="PF01612">
    <property type="entry name" value="DNA_pol_A_exo1"/>
    <property type="match status" value="1"/>
</dbReference>
<dbReference type="EMBL" id="LANX01000001">
    <property type="protein sequence ID" value="KJV69514.1"/>
    <property type="molecule type" value="Genomic_DNA"/>
</dbReference>
<proteinExistence type="predicted"/>
<reference evidence="2 3" key="1">
    <citation type="submission" date="2015-02" db="EMBL/GenBank/DDBJ databases">
        <title>Genome Sequencing of Rickettsiales.</title>
        <authorList>
            <person name="Daugherty S.C."/>
            <person name="Su Q."/>
            <person name="Abolude K."/>
            <person name="Beier-Sexton M."/>
            <person name="Carlyon J.A."/>
            <person name="Carter R."/>
            <person name="Day N.P."/>
            <person name="Dumler S.J."/>
            <person name="Dyachenko V."/>
            <person name="Godinez A."/>
            <person name="Kurtti T.J."/>
            <person name="Lichay M."/>
            <person name="Mullins K.E."/>
            <person name="Ott S."/>
            <person name="Pappas-Brown V."/>
            <person name="Paris D.H."/>
            <person name="Patel P."/>
            <person name="Richards A.L."/>
            <person name="Sadzewicz L."/>
            <person name="Sears K."/>
            <person name="Seidman D."/>
            <person name="Sengamalay N."/>
            <person name="Stenos J."/>
            <person name="Tallon L.J."/>
            <person name="Vincent G."/>
            <person name="Fraser C.M."/>
            <person name="Munderloh U."/>
            <person name="Dunning-Hotopp J.C."/>
        </authorList>
    </citation>
    <scope>NUCLEOTIDE SEQUENCE [LARGE SCALE GENOMIC DNA]</scope>
    <source>
        <strain evidence="2 3">RAC413</strain>
    </source>
</reference>
<sequence>MAVFVHNNDLPENLNLGDVVAIDTETMGLVHRRDRLCLVQLSSGNGDAHLVKFTGYSFDAPNLKRVLSDNNVMKVFHFARFDIAIIYYYLKVWSVPCYCTKIASKLVRTYTDHHGLKDLCYDFLGVKLSKVQQSSDWGHSVLTSEQLSYAASDVLYLHAIKDKLDMMLQRESKQELAEACFRFLPIRAELDLLGWDNFDIFSHGN</sequence>
<dbReference type="CDD" id="cd06142">
    <property type="entry name" value="RNaseD_exo"/>
    <property type="match status" value="1"/>
</dbReference>
<dbReference type="InterPro" id="IPR012337">
    <property type="entry name" value="RNaseH-like_sf"/>
</dbReference>
<comment type="caution">
    <text evidence="2">The sequence shown here is derived from an EMBL/GenBank/DDBJ whole genome shotgun (WGS) entry which is preliminary data.</text>
</comment>
<protein>
    <submittedName>
        <fullName evidence="2">3'-5' exonuclease family protein</fullName>
    </submittedName>
</protein>
<dbReference type="AlphaFoldDB" id="A0A0F3NRI0"/>
<keyword evidence="2" id="KW-0540">Nuclease</keyword>
<dbReference type="RefSeq" id="WP_045809205.1">
    <property type="nucleotide sequence ID" value="NZ_LANX01000001.1"/>
</dbReference>
<dbReference type="InterPro" id="IPR002562">
    <property type="entry name" value="3'-5'_exonuclease_dom"/>
</dbReference>
<keyword evidence="3" id="KW-1185">Reference proteome</keyword>
<dbReference type="InterPro" id="IPR036397">
    <property type="entry name" value="RNaseH_sf"/>
</dbReference>
<accession>A0A0F3NRI0</accession>
<feature type="domain" description="3'-5' exonuclease" evidence="1">
    <location>
        <begin position="1"/>
        <end position="169"/>
    </location>
</feature>
<evidence type="ECO:0000259" key="1">
    <source>
        <dbReference type="SMART" id="SM00474"/>
    </source>
</evidence>
<dbReference type="PANTHER" id="PTHR47649:SF1">
    <property type="entry name" value="RIBONUCLEASE D"/>
    <property type="match status" value="1"/>
</dbReference>
<organism evidence="2 3">
    <name type="scientific">Candidatus Neoehrlichia procyonis str. RAC413</name>
    <dbReference type="NCBI Taxonomy" id="1359163"/>
    <lineage>
        <taxon>Bacteria</taxon>
        <taxon>Pseudomonadati</taxon>
        <taxon>Pseudomonadota</taxon>
        <taxon>Alphaproteobacteria</taxon>
        <taxon>Rickettsiales</taxon>
        <taxon>Anaplasmataceae</taxon>
        <taxon>Candidatus Neoehrlichia</taxon>
    </lineage>
</organism>
<gene>
    <name evidence="2" type="ORF">NLO413_0907</name>
</gene>
<dbReference type="PATRIC" id="fig|1359163.3.peg.879"/>
<dbReference type="OrthoDB" id="4224322at2"/>
<name>A0A0F3NRI0_9RICK</name>
<evidence type="ECO:0000313" key="2">
    <source>
        <dbReference type="EMBL" id="KJV69514.1"/>
    </source>
</evidence>
<dbReference type="PANTHER" id="PTHR47649">
    <property type="entry name" value="RIBONUCLEASE D"/>
    <property type="match status" value="1"/>
</dbReference>
<dbReference type="SMART" id="SM00474">
    <property type="entry name" value="35EXOc"/>
    <property type="match status" value="1"/>
</dbReference>
<keyword evidence="2" id="KW-0378">Hydrolase</keyword>
<evidence type="ECO:0000313" key="3">
    <source>
        <dbReference type="Proteomes" id="UP000033562"/>
    </source>
</evidence>
<dbReference type="InterPro" id="IPR051086">
    <property type="entry name" value="RNase_D-like"/>
</dbReference>
<dbReference type="GO" id="GO:0003676">
    <property type="term" value="F:nucleic acid binding"/>
    <property type="evidence" value="ECO:0007669"/>
    <property type="project" value="InterPro"/>
</dbReference>